<dbReference type="InterPro" id="IPR006195">
    <property type="entry name" value="aa-tRNA-synth_II"/>
</dbReference>
<dbReference type="Gene3D" id="3.40.50.800">
    <property type="entry name" value="Anticodon-binding domain"/>
    <property type="match status" value="1"/>
</dbReference>
<dbReference type="HOGENOM" id="CLU_008554_0_1_1"/>
<evidence type="ECO:0000256" key="10">
    <source>
        <dbReference type="ARBA" id="ARBA00031900"/>
    </source>
</evidence>
<dbReference type="SUPFAM" id="SSF55186">
    <property type="entry name" value="ThrRS/AlaRS common domain"/>
    <property type="match status" value="1"/>
</dbReference>
<evidence type="ECO:0000256" key="5">
    <source>
        <dbReference type="ARBA" id="ARBA00022598"/>
    </source>
</evidence>
<evidence type="ECO:0000313" key="17">
    <source>
        <dbReference type="Proteomes" id="UP000053259"/>
    </source>
</evidence>
<sequence>MAETVKQAVEAAKEGLENLNLTGQSKQKQQQAGQGKKKEKKAGAGPAQSEELQPPPKYIQDRLDLYESLKQEYLESLAKKPHDPITITLRDGSTRMGEAWKTTPGEIARSIAKSVYENNFIARVDGQLWDFERVLEKSCTLEFLNFDDDEAKMVYWHSSAHVLGECSERRWGCDLCIGPPLEEGGFYYEMRLPDAAPVYESDWKPLENIANKAIKEKQVFERLEVSKENLLKLFAYNKYKQHIINDKIPDGTSTTIYRNGPFIDLCRGPHIPHTGRIKTFKIMKSSASYFLGDAANDTLQRIYGISFPDKQLMADHLHYLEEAAKRDHRKIGTEQELWFFHQMSPGSCFFMPKGMVIYNNLLSYIREEYWKRGYQEVQTPNLFNADLWRQSGHWDHYKDDMFTMEIEKQTWALKPMNCPSHCLIFGHRERSYRELPIRMADFGVLHRNEASGALSGLTRVRRFQQDDTHIFCTQDQITEELSGLFDFLATVYGKFGFSFKMKLSTRPEKFLGEIADWDRAESRLKQALDEFMGEGKWELNPGDGAFYGPKIDITIADALRREHQCATIQLDFQLPQRFQLEYMTAEAATVDASVPRAEGAPKPGFARPVMLHRAIYGSLERFISILTEHTAGRWPFWLSPRQVLIVPVAPAVNEYCETVQKELRAQGFHADADLSGNTLQKKIRTGQLALYNFIFVLGAQERDSGTVNIRNRDDPETQKMGELVPLKDAIAKLKSLRDERRFENKMI</sequence>
<name>A0A0D2A283_9PEZI</name>
<dbReference type="FunFam" id="3.40.50.800:FF:000003">
    <property type="entry name" value="Threonine--tRNA ligase 2, cytoplasmic"/>
    <property type="match status" value="1"/>
</dbReference>
<dbReference type="SUPFAM" id="SSF52954">
    <property type="entry name" value="Class II aaRS ABD-related"/>
    <property type="match status" value="1"/>
</dbReference>
<dbReference type="CDD" id="cd01667">
    <property type="entry name" value="TGS_ThrRS"/>
    <property type="match status" value="1"/>
</dbReference>
<dbReference type="CDD" id="cd00771">
    <property type="entry name" value="ThrRS_core"/>
    <property type="match status" value="1"/>
</dbReference>
<evidence type="ECO:0000256" key="7">
    <source>
        <dbReference type="ARBA" id="ARBA00022840"/>
    </source>
</evidence>
<evidence type="ECO:0000256" key="8">
    <source>
        <dbReference type="ARBA" id="ARBA00022917"/>
    </source>
</evidence>
<dbReference type="PRINTS" id="PR01047">
    <property type="entry name" value="TRNASYNTHTHR"/>
</dbReference>
<dbReference type="Gene3D" id="3.30.930.10">
    <property type="entry name" value="Bira Bifunctional Protein, Domain 2"/>
    <property type="match status" value="1"/>
</dbReference>
<dbReference type="CDD" id="cd00860">
    <property type="entry name" value="ThrRS_anticodon"/>
    <property type="match status" value="1"/>
</dbReference>
<dbReference type="Pfam" id="PF07973">
    <property type="entry name" value="tRNA_SAD"/>
    <property type="match status" value="1"/>
</dbReference>
<keyword evidence="9" id="KW-0030">Aminoacyl-tRNA synthetase</keyword>
<keyword evidence="6" id="KW-0547">Nucleotide-binding</keyword>
<dbReference type="PROSITE" id="PS51880">
    <property type="entry name" value="TGS"/>
    <property type="match status" value="1"/>
</dbReference>
<dbReference type="InterPro" id="IPR045864">
    <property type="entry name" value="aa-tRNA-synth_II/BPL/LPL"/>
</dbReference>
<dbReference type="InterPro" id="IPR004095">
    <property type="entry name" value="TGS"/>
</dbReference>
<dbReference type="InterPro" id="IPR018163">
    <property type="entry name" value="Thr/Ala-tRNA-synth_IIc_edit"/>
</dbReference>
<dbReference type="FunCoup" id="A0A0D2A283">
    <property type="interactions" value="970"/>
</dbReference>
<evidence type="ECO:0000259" key="15">
    <source>
        <dbReference type="PROSITE" id="PS51880"/>
    </source>
</evidence>
<evidence type="ECO:0000256" key="3">
    <source>
        <dbReference type="ARBA" id="ARBA00013163"/>
    </source>
</evidence>
<dbReference type="InterPro" id="IPR047246">
    <property type="entry name" value="ThrRS_anticodon"/>
</dbReference>
<feature type="domain" description="TGS" evidence="15">
    <location>
        <begin position="83"/>
        <end position="145"/>
    </location>
</feature>
<evidence type="ECO:0000259" key="14">
    <source>
        <dbReference type="PROSITE" id="PS50862"/>
    </source>
</evidence>
<dbReference type="Pfam" id="PF03129">
    <property type="entry name" value="HGTP_anticodon"/>
    <property type="match status" value="1"/>
</dbReference>
<accession>A0A0D2A283</accession>
<dbReference type="RefSeq" id="XP_016210742.1">
    <property type="nucleotide sequence ID" value="XM_016361416.1"/>
</dbReference>
<dbReference type="InterPro" id="IPR002314">
    <property type="entry name" value="aa-tRNA-synt_IIb"/>
</dbReference>
<dbReference type="VEuPathDB" id="FungiDB:PV09_07629"/>
<dbReference type="Gene3D" id="3.10.20.30">
    <property type="match status" value="1"/>
</dbReference>
<dbReference type="PROSITE" id="PS50862">
    <property type="entry name" value="AA_TRNA_LIGASE_II"/>
    <property type="match status" value="1"/>
</dbReference>
<comment type="subcellular location">
    <subcellularLocation>
        <location evidence="1">Cytoplasm</location>
    </subcellularLocation>
</comment>
<dbReference type="InterPro" id="IPR033728">
    <property type="entry name" value="ThrRS_core"/>
</dbReference>
<dbReference type="Proteomes" id="UP000053259">
    <property type="component" value="Unassembled WGS sequence"/>
</dbReference>
<dbReference type="EMBL" id="KN847559">
    <property type="protein sequence ID" value="KIW00873.1"/>
    <property type="molecule type" value="Genomic_DNA"/>
</dbReference>
<keyword evidence="17" id="KW-1185">Reference proteome</keyword>
<dbReference type="InterPro" id="IPR012947">
    <property type="entry name" value="tRNA_SAD"/>
</dbReference>
<dbReference type="GO" id="GO:0006435">
    <property type="term" value="P:threonyl-tRNA aminoacylation"/>
    <property type="evidence" value="ECO:0007669"/>
    <property type="project" value="InterPro"/>
</dbReference>
<evidence type="ECO:0000256" key="6">
    <source>
        <dbReference type="ARBA" id="ARBA00022741"/>
    </source>
</evidence>
<dbReference type="SUPFAM" id="SSF81271">
    <property type="entry name" value="TGS-like"/>
    <property type="match status" value="1"/>
</dbReference>
<organism evidence="16 17">
    <name type="scientific">Verruconis gallopava</name>
    <dbReference type="NCBI Taxonomy" id="253628"/>
    <lineage>
        <taxon>Eukaryota</taxon>
        <taxon>Fungi</taxon>
        <taxon>Dikarya</taxon>
        <taxon>Ascomycota</taxon>
        <taxon>Pezizomycotina</taxon>
        <taxon>Dothideomycetes</taxon>
        <taxon>Pleosporomycetidae</taxon>
        <taxon>Venturiales</taxon>
        <taxon>Sympoventuriaceae</taxon>
        <taxon>Verruconis</taxon>
    </lineage>
</organism>
<dbReference type="PANTHER" id="PTHR11451:SF46">
    <property type="entry name" value="THREONINE--TRNA LIGASE"/>
    <property type="match status" value="1"/>
</dbReference>
<dbReference type="EC" id="6.1.1.3" evidence="3"/>
<dbReference type="GO" id="GO:0005524">
    <property type="term" value="F:ATP binding"/>
    <property type="evidence" value="ECO:0007669"/>
    <property type="project" value="UniProtKB-KW"/>
</dbReference>
<dbReference type="GeneID" id="27315602"/>
<dbReference type="PANTHER" id="PTHR11451">
    <property type="entry name" value="THREONINE-TRNA LIGASE"/>
    <property type="match status" value="1"/>
</dbReference>
<dbReference type="HAMAP" id="MF_00184">
    <property type="entry name" value="Thr_tRNA_synth"/>
    <property type="match status" value="1"/>
</dbReference>
<dbReference type="InterPro" id="IPR012675">
    <property type="entry name" value="Beta-grasp_dom_sf"/>
</dbReference>
<keyword evidence="7" id="KW-0067">ATP-binding</keyword>
<dbReference type="InterPro" id="IPR004154">
    <property type="entry name" value="Anticodon-bd"/>
</dbReference>
<protein>
    <recommendedName>
        <fullName evidence="12">Probable threonine--tRNA ligase, cytoplasmic</fullName>
        <ecNumber evidence="3">6.1.1.3</ecNumber>
    </recommendedName>
    <alternativeName>
        <fullName evidence="10">Threonyl-tRNA synthetase</fullName>
    </alternativeName>
</protein>
<evidence type="ECO:0000256" key="12">
    <source>
        <dbReference type="ARBA" id="ARBA00072369"/>
    </source>
</evidence>
<dbReference type="GO" id="GO:0005739">
    <property type="term" value="C:mitochondrion"/>
    <property type="evidence" value="ECO:0007669"/>
    <property type="project" value="TreeGrafter"/>
</dbReference>
<evidence type="ECO:0000256" key="13">
    <source>
        <dbReference type="SAM" id="MobiDB-lite"/>
    </source>
</evidence>
<keyword evidence="4" id="KW-0963">Cytoplasm</keyword>
<dbReference type="Gene3D" id="3.30.980.10">
    <property type="entry name" value="Threonyl-trna Synthetase, Chain A, domain 2"/>
    <property type="match status" value="1"/>
</dbReference>
<evidence type="ECO:0000256" key="2">
    <source>
        <dbReference type="ARBA" id="ARBA00008226"/>
    </source>
</evidence>
<dbReference type="InterPro" id="IPR036621">
    <property type="entry name" value="Anticodon-bd_dom_sf"/>
</dbReference>
<keyword evidence="5 16" id="KW-0436">Ligase</keyword>
<dbReference type="InParanoid" id="A0A0D2A283"/>
<evidence type="ECO:0000313" key="16">
    <source>
        <dbReference type="EMBL" id="KIW00873.1"/>
    </source>
</evidence>
<dbReference type="OrthoDB" id="5423599at2759"/>
<evidence type="ECO:0000256" key="11">
    <source>
        <dbReference type="ARBA" id="ARBA00049515"/>
    </source>
</evidence>
<dbReference type="FunFam" id="3.30.980.10:FF:000005">
    <property type="entry name" value="Threonyl-tRNA synthetase, mitochondrial"/>
    <property type="match status" value="1"/>
</dbReference>
<proteinExistence type="inferred from homology"/>
<dbReference type="GO" id="GO:0004829">
    <property type="term" value="F:threonine-tRNA ligase activity"/>
    <property type="evidence" value="ECO:0007669"/>
    <property type="project" value="UniProtKB-EC"/>
</dbReference>
<reference evidence="16 17" key="1">
    <citation type="submission" date="2015-01" db="EMBL/GenBank/DDBJ databases">
        <title>The Genome Sequence of Ochroconis gallopava CBS43764.</title>
        <authorList>
            <consortium name="The Broad Institute Genomics Platform"/>
            <person name="Cuomo C."/>
            <person name="de Hoog S."/>
            <person name="Gorbushina A."/>
            <person name="Stielow B."/>
            <person name="Teixiera M."/>
            <person name="Abouelleil A."/>
            <person name="Chapman S.B."/>
            <person name="Priest M."/>
            <person name="Young S.K."/>
            <person name="Wortman J."/>
            <person name="Nusbaum C."/>
            <person name="Birren B."/>
        </authorList>
    </citation>
    <scope>NUCLEOTIDE SEQUENCE [LARGE SCALE GENOMIC DNA]</scope>
    <source>
        <strain evidence="16 17">CBS 43764</strain>
    </source>
</reference>
<dbReference type="SUPFAM" id="SSF55681">
    <property type="entry name" value="Class II aaRS and biotin synthetases"/>
    <property type="match status" value="1"/>
</dbReference>
<comment type="similarity">
    <text evidence="2">Belongs to the class-II aminoacyl-tRNA synthetase family.</text>
</comment>
<dbReference type="InterPro" id="IPR012676">
    <property type="entry name" value="TGS-like"/>
</dbReference>
<dbReference type="SMART" id="SM00863">
    <property type="entry name" value="tRNA_SAD"/>
    <property type="match status" value="1"/>
</dbReference>
<keyword evidence="8" id="KW-0648">Protein biosynthesis</keyword>
<dbReference type="NCBIfam" id="TIGR00418">
    <property type="entry name" value="thrS"/>
    <property type="match status" value="1"/>
</dbReference>
<comment type="catalytic activity">
    <reaction evidence="11">
        <text>tRNA(Thr) + L-threonine + ATP = L-threonyl-tRNA(Thr) + AMP + diphosphate + H(+)</text>
        <dbReference type="Rhea" id="RHEA:24624"/>
        <dbReference type="Rhea" id="RHEA-COMP:9670"/>
        <dbReference type="Rhea" id="RHEA-COMP:9704"/>
        <dbReference type="ChEBI" id="CHEBI:15378"/>
        <dbReference type="ChEBI" id="CHEBI:30616"/>
        <dbReference type="ChEBI" id="CHEBI:33019"/>
        <dbReference type="ChEBI" id="CHEBI:57926"/>
        <dbReference type="ChEBI" id="CHEBI:78442"/>
        <dbReference type="ChEBI" id="CHEBI:78534"/>
        <dbReference type="ChEBI" id="CHEBI:456215"/>
        <dbReference type="EC" id="6.1.1.3"/>
    </reaction>
</comment>
<gene>
    <name evidence="16" type="ORF">PV09_07629</name>
</gene>
<dbReference type="InterPro" id="IPR002320">
    <property type="entry name" value="Thr-tRNA-ligase_IIa"/>
</dbReference>
<evidence type="ECO:0000256" key="9">
    <source>
        <dbReference type="ARBA" id="ARBA00023146"/>
    </source>
</evidence>
<dbReference type="FunFam" id="3.30.930.10:FF:000019">
    <property type="entry name" value="Threonine--tRNA ligase"/>
    <property type="match status" value="1"/>
</dbReference>
<dbReference type="STRING" id="253628.A0A0D2A283"/>
<dbReference type="FunFam" id="3.10.20.30:FF:000006">
    <property type="entry name" value="Threonine--tRNA ligase, cytoplasmic"/>
    <property type="match status" value="1"/>
</dbReference>
<feature type="region of interest" description="Disordered" evidence="13">
    <location>
        <begin position="16"/>
        <end position="57"/>
    </location>
</feature>
<dbReference type="AlphaFoldDB" id="A0A0D2A283"/>
<dbReference type="Pfam" id="PF00587">
    <property type="entry name" value="tRNA-synt_2b"/>
    <property type="match status" value="1"/>
</dbReference>
<dbReference type="Pfam" id="PF02824">
    <property type="entry name" value="TGS"/>
    <property type="match status" value="1"/>
</dbReference>
<evidence type="ECO:0000256" key="1">
    <source>
        <dbReference type="ARBA" id="ARBA00004496"/>
    </source>
</evidence>
<evidence type="ECO:0000256" key="4">
    <source>
        <dbReference type="ARBA" id="ARBA00022490"/>
    </source>
</evidence>
<feature type="domain" description="Aminoacyl-transfer RNA synthetases class-II family profile" evidence="14">
    <location>
        <begin position="315"/>
        <end position="635"/>
    </location>
</feature>
<feature type="compositionally biased region" description="Low complexity" evidence="13">
    <location>
        <begin position="23"/>
        <end position="34"/>
    </location>
</feature>